<evidence type="ECO:0000313" key="3">
    <source>
        <dbReference type="Proteomes" id="UP000554482"/>
    </source>
</evidence>
<keyword evidence="2" id="KW-0687">Ribonucleoprotein</keyword>
<evidence type="ECO:0000259" key="1">
    <source>
        <dbReference type="PROSITE" id="PS51358"/>
    </source>
</evidence>
<protein>
    <submittedName>
        <fullName evidence="2">U4/U6 small nuclear ribonucleoprotein Prp31-like protein</fullName>
    </submittedName>
</protein>
<sequence length="186" mass="20154">MVVSVTASITSGKPLPEENLKITITIDACDRLLILDLEKNNALAFLETRMGYISPNLSAIVGSCCCCKANDDCGGLSDLAKMPACNVQLLCAKRKTLAGFSSATSQLHIGFVEQTEIFQSTPPSLSNRACRLLATKSTLAARVDSIRGYPTGETGRTLRDEILKKIKNWQEPPPTKATKVFPCSRF</sequence>
<dbReference type="InterPro" id="IPR036070">
    <property type="entry name" value="Nop_dom_sf"/>
</dbReference>
<dbReference type="OrthoDB" id="4771285at2759"/>
<gene>
    <name evidence="2" type="ORF">FRX31_007279</name>
</gene>
<dbReference type="GO" id="GO:0000244">
    <property type="term" value="P:spliceosomal tri-snRNP complex assembly"/>
    <property type="evidence" value="ECO:0007669"/>
    <property type="project" value="InterPro"/>
</dbReference>
<proteinExistence type="predicted"/>
<dbReference type="InterPro" id="IPR042239">
    <property type="entry name" value="Nop_C"/>
</dbReference>
<dbReference type="InterPro" id="IPR027105">
    <property type="entry name" value="Prp31"/>
</dbReference>
<dbReference type="PANTHER" id="PTHR13904:SF0">
    <property type="entry name" value="U4_U6 SMALL NUCLEAR RIBONUCLEOPROTEIN PRP31"/>
    <property type="match status" value="1"/>
</dbReference>
<dbReference type="Gene3D" id="1.10.246.90">
    <property type="entry name" value="Nop domain"/>
    <property type="match status" value="1"/>
</dbReference>
<dbReference type="AlphaFoldDB" id="A0A7J6X3E0"/>
<evidence type="ECO:0000313" key="2">
    <source>
        <dbReference type="EMBL" id="KAF5203130.1"/>
    </source>
</evidence>
<dbReference type="PROSITE" id="PS51358">
    <property type="entry name" value="NOP"/>
    <property type="match status" value="1"/>
</dbReference>
<dbReference type="Proteomes" id="UP000554482">
    <property type="component" value="Unassembled WGS sequence"/>
</dbReference>
<dbReference type="SUPFAM" id="SSF89124">
    <property type="entry name" value="Nop domain"/>
    <property type="match status" value="1"/>
</dbReference>
<dbReference type="GO" id="GO:0005687">
    <property type="term" value="C:U4 snRNP"/>
    <property type="evidence" value="ECO:0007669"/>
    <property type="project" value="TreeGrafter"/>
</dbReference>
<feature type="domain" description="Nop" evidence="1">
    <location>
        <begin position="53"/>
        <end position="171"/>
    </location>
</feature>
<name>A0A7J6X3E0_THATH</name>
<keyword evidence="3" id="KW-1185">Reference proteome</keyword>
<reference evidence="2 3" key="1">
    <citation type="submission" date="2020-06" db="EMBL/GenBank/DDBJ databases">
        <title>Transcriptomic and genomic resources for Thalictrum thalictroides and T. hernandezii: Facilitating candidate gene discovery in an emerging model plant lineage.</title>
        <authorList>
            <person name="Arias T."/>
            <person name="Riano-Pachon D.M."/>
            <person name="Di Stilio V.S."/>
        </authorList>
    </citation>
    <scope>NUCLEOTIDE SEQUENCE [LARGE SCALE GENOMIC DNA]</scope>
    <source>
        <strain evidence="3">cv. WT478/WT964</strain>
        <tissue evidence="2">Leaves</tissue>
    </source>
</reference>
<organism evidence="2 3">
    <name type="scientific">Thalictrum thalictroides</name>
    <name type="common">Rue-anemone</name>
    <name type="synonym">Anemone thalictroides</name>
    <dbReference type="NCBI Taxonomy" id="46969"/>
    <lineage>
        <taxon>Eukaryota</taxon>
        <taxon>Viridiplantae</taxon>
        <taxon>Streptophyta</taxon>
        <taxon>Embryophyta</taxon>
        <taxon>Tracheophyta</taxon>
        <taxon>Spermatophyta</taxon>
        <taxon>Magnoliopsida</taxon>
        <taxon>Ranunculales</taxon>
        <taxon>Ranunculaceae</taxon>
        <taxon>Thalictroideae</taxon>
        <taxon>Thalictrum</taxon>
    </lineage>
</organism>
<comment type="caution">
    <text evidence="2">The sequence shown here is derived from an EMBL/GenBank/DDBJ whole genome shotgun (WGS) entry which is preliminary data.</text>
</comment>
<dbReference type="PANTHER" id="PTHR13904">
    <property type="entry name" value="PRE-MRNA SPLICING FACTOR PRP31"/>
    <property type="match status" value="1"/>
</dbReference>
<dbReference type="InterPro" id="IPR002687">
    <property type="entry name" value="Nop_dom"/>
</dbReference>
<dbReference type="GO" id="GO:0071011">
    <property type="term" value="C:precatalytic spliceosome"/>
    <property type="evidence" value="ECO:0007669"/>
    <property type="project" value="TreeGrafter"/>
</dbReference>
<dbReference type="Gene3D" id="1.10.287.4070">
    <property type="match status" value="1"/>
</dbReference>
<dbReference type="GO" id="GO:0046540">
    <property type="term" value="C:U4/U6 x U5 tri-snRNP complex"/>
    <property type="evidence" value="ECO:0007669"/>
    <property type="project" value="InterPro"/>
</dbReference>
<dbReference type="Pfam" id="PF01798">
    <property type="entry name" value="Nop"/>
    <property type="match status" value="1"/>
</dbReference>
<accession>A0A7J6X3E0</accession>
<dbReference type="EMBL" id="JABWDY010007207">
    <property type="protein sequence ID" value="KAF5203130.1"/>
    <property type="molecule type" value="Genomic_DNA"/>
</dbReference>
<dbReference type="FunFam" id="1.10.246.90:FF:000002">
    <property type="entry name" value="U4/U6 small nuclear ribonucleoprotein Prp31"/>
    <property type="match status" value="1"/>
</dbReference>